<evidence type="ECO:0000256" key="1">
    <source>
        <dbReference type="SAM" id="Phobius"/>
    </source>
</evidence>
<gene>
    <name evidence="2" type="ORF">FZEAL_352</name>
</gene>
<comment type="caution">
    <text evidence="2">The sequence shown here is derived from an EMBL/GenBank/DDBJ whole genome shotgun (WGS) entry which is preliminary data.</text>
</comment>
<evidence type="ECO:0000313" key="2">
    <source>
        <dbReference type="EMBL" id="KAF4984451.1"/>
    </source>
</evidence>
<protein>
    <submittedName>
        <fullName evidence="2">Uncharacterized protein</fullName>
    </submittedName>
</protein>
<reference evidence="2" key="2">
    <citation type="submission" date="2020-05" db="EMBL/GenBank/DDBJ databases">
        <authorList>
            <person name="Kim H.-S."/>
            <person name="Proctor R.H."/>
            <person name="Brown D.W."/>
        </authorList>
    </citation>
    <scope>NUCLEOTIDE SEQUENCE</scope>
    <source>
        <strain evidence="2">NRRL 22465</strain>
    </source>
</reference>
<accession>A0A8H4UUX3</accession>
<feature type="transmembrane region" description="Helical" evidence="1">
    <location>
        <begin position="131"/>
        <end position="162"/>
    </location>
</feature>
<keyword evidence="3" id="KW-1185">Reference proteome</keyword>
<feature type="transmembrane region" description="Helical" evidence="1">
    <location>
        <begin position="297"/>
        <end position="316"/>
    </location>
</feature>
<name>A0A8H4UUX3_9HYPO</name>
<dbReference type="AlphaFoldDB" id="A0A8H4UUX3"/>
<keyword evidence="1" id="KW-1133">Transmembrane helix</keyword>
<proteinExistence type="predicted"/>
<organism evidence="2 3">
    <name type="scientific">Fusarium zealandicum</name>
    <dbReference type="NCBI Taxonomy" id="1053134"/>
    <lineage>
        <taxon>Eukaryota</taxon>
        <taxon>Fungi</taxon>
        <taxon>Dikarya</taxon>
        <taxon>Ascomycota</taxon>
        <taxon>Pezizomycotina</taxon>
        <taxon>Sordariomycetes</taxon>
        <taxon>Hypocreomycetidae</taxon>
        <taxon>Hypocreales</taxon>
        <taxon>Nectriaceae</taxon>
        <taxon>Fusarium</taxon>
        <taxon>Fusarium staphyleae species complex</taxon>
    </lineage>
</organism>
<dbReference type="Proteomes" id="UP000635477">
    <property type="component" value="Unassembled WGS sequence"/>
</dbReference>
<dbReference type="OrthoDB" id="5394254at2759"/>
<feature type="transmembrane region" description="Helical" evidence="1">
    <location>
        <begin position="191"/>
        <end position="213"/>
    </location>
</feature>
<dbReference type="EMBL" id="JABEYC010000019">
    <property type="protein sequence ID" value="KAF4984451.1"/>
    <property type="molecule type" value="Genomic_DNA"/>
</dbReference>
<feature type="transmembrane region" description="Helical" evidence="1">
    <location>
        <begin position="328"/>
        <end position="349"/>
    </location>
</feature>
<evidence type="ECO:0000313" key="3">
    <source>
        <dbReference type="Proteomes" id="UP000635477"/>
    </source>
</evidence>
<keyword evidence="1" id="KW-0472">Membrane</keyword>
<sequence length="352" mass="37473">MAPTLRTGLAKAHDAVDDQTALTTTSSALSQPQPQPQLQRAPRNLREMIPGPAQFPLAVATSFAMASLGYSLLGELTGSELAAVSRSQDTWGEVSLLAGWRLIELALGWYGKLDSLDVAMLDMLSHGPHYYLLSNFYTLSPATALSALAIDVVSVAVPFYLLRPLSTIHTPSAAAAAGLPNRELLDLPLQLYTTALSTGIYTVVLVLSLRFILPRILVVYFSGLPTLEPAYAASYASVLPVTLLFGFAASTFIFAPFATTARAKEDDKINEFDPVAASLGETVWWNVWGYTVKTKVVIRRTAVAVFVVAINTFLASTKTLYGVDAAGAAVYAGVWAFAAMCTGIGLGFVGGE</sequence>
<keyword evidence="1" id="KW-0812">Transmembrane</keyword>
<reference evidence="2" key="1">
    <citation type="journal article" date="2020" name="BMC Genomics">
        <title>Correction to: Identification and distribution of gene clusters required for synthesis of sphingolipid metabolism inhibitors in diverse species of the filamentous fungus Fusarium.</title>
        <authorList>
            <person name="Kim H.S."/>
            <person name="Lohmar J.M."/>
            <person name="Busman M."/>
            <person name="Brown D.W."/>
            <person name="Naumann T.A."/>
            <person name="Divon H.H."/>
            <person name="Lysoe E."/>
            <person name="Uhlig S."/>
            <person name="Proctor R.H."/>
        </authorList>
    </citation>
    <scope>NUCLEOTIDE SEQUENCE</scope>
    <source>
        <strain evidence="2">NRRL 22465</strain>
    </source>
</reference>
<feature type="transmembrane region" description="Helical" evidence="1">
    <location>
        <begin position="233"/>
        <end position="258"/>
    </location>
</feature>